<proteinExistence type="predicted"/>
<reference evidence="1 2" key="1">
    <citation type="submission" date="2020-07" db="EMBL/GenBank/DDBJ databases">
        <title>Sequencing the genomes of 1000 actinobacteria strains.</title>
        <authorList>
            <person name="Klenk H.-P."/>
        </authorList>
    </citation>
    <scope>NUCLEOTIDE SEQUENCE [LARGE SCALE GENOMIC DNA]</scope>
    <source>
        <strain evidence="1 2">DSM 22083</strain>
    </source>
</reference>
<evidence type="ECO:0000313" key="1">
    <source>
        <dbReference type="EMBL" id="NYE73022.1"/>
    </source>
</evidence>
<organism evidence="1 2">
    <name type="scientific">Microlunatus parietis</name>
    <dbReference type="NCBI Taxonomy" id="682979"/>
    <lineage>
        <taxon>Bacteria</taxon>
        <taxon>Bacillati</taxon>
        <taxon>Actinomycetota</taxon>
        <taxon>Actinomycetes</taxon>
        <taxon>Propionibacteriales</taxon>
        <taxon>Propionibacteriaceae</taxon>
        <taxon>Microlunatus</taxon>
    </lineage>
</organism>
<dbReference type="SUPFAM" id="SSF53335">
    <property type="entry name" value="S-adenosyl-L-methionine-dependent methyltransferases"/>
    <property type="match status" value="1"/>
</dbReference>
<dbReference type="EMBL" id="JACCBU010000001">
    <property type="protein sequence ID" value="NYE73022.1"/>
    <property type="molecule type" value="Genomic_DNA"/>
</dbReference>
<evidence type="ECO:0008006" key="3">
    <source>
        <dbReference type="Google" id="ProtNLM"/>
    </source>
</evidence>
<comment type="caution">
    <text evidence="1">The sequence shown here is derived from an EMBL/GenBank/DDBJ whole genome shotgun (WGS) entry which is preliminary data.</text>
</comment>
<sequence>MSVASMLRNAFVDAPTSLGARARKRRWELFRQRFPAIEEMHVVDLGGTAESWLRSPVQPAHVTVVNLSEPGESSDRISAVTGDACDAVRVLEDAVGPTRFDLVFSNSLIEHVGGHANRQRLADAVRELAPYHWVQTPYRYFPLEPHWLFPGMQFLPVAAKTKIELWWPFTHTRSTSVADARSSVMWTELIGITELRHYLPDSEILHERVAGLTKSIIAVKSSSSRPASS</sequence>
<dbReference type="RefSeq" id="WP_179754226.1">
    <property type="nucleotide sequence ID" value="NZ_JACCBU010000001.1"/>
</dbReference>
<protein>
    <recommendedName>
        <fullName evidence="3">Methyltransferase domain-containing protein</fullName>
    </recommendedName>
</protein>
<dbReference type="InterPro" id="IPR029063">
    <property type="entry name" value="SAM-dependent_MTases_sf"/>
</dbReference>
<name>A0A7Y9LCN4_9ACTN</name>
<keyword evidence="2" id="KW-1185">Reference proteome</keyword>
<accession>A0A7Y9LCN4</accession>
<dbReference type="Proteomes" id="UP000569914">
    <property type="component" value="Unassembled WGS sequence"/>
</dbReference>
<evidence type="ECO:0000313" key="2">
    <source>
        <dbReference type="Proteomes" id="UP000569914"/>
    </source>
</evidence>
<dbReference type="AlphaFoldDB" id="A0A7Y9LCN4"/>
<gene>
    <name evidence="1" type="ORF">BKA15_004351</name>
</gene>